<sequence length="716" mass="81518">MLTADTNDYHTYLPPYRSLLNPNARYDYRTHSLVPISQNELNVLHSSFTTRNSSNKVFSKESNGGGFKMKYKSLLSDVSRSLSMRLSNPNLISSVTSSGASTISNSGPPTRSSTTNTLIISKPITIPPVQFQSLPMEILDYIFFLVDSKIDYKSCLYTNKLFYYFAKPYYYQDLQFTSTFRFAQFISYLRFNSEVGLYVKTIDLSGIKPGYEEEADEEVEDNNQAVIIRTVTEDSTETTDDFATAEKILAGWRDWKFKNNPLYSVHSGTSSALTKISSNSQISMLSSKSNTSSHKSLSSKRFSKPFKYFKSKKRGRSGSLSGTTKARKAPRVEYLNLRDDPNVNSTSSILQRVQSPHPLINKFLLNYSTSRDVPIGYVLHLINLCPNIVSLNLGNLSLSIDYEISRSMIYKYQTFDLMNNYPKELIYKIDDIMRLSDFDDQLSFEGSILNGNFSNNIEAASFHNAAASIRQSAFSSSNLFRSNQSTSSTASSVYSIPTFSKPVRKYNSLLPPLPQTVADISYLNKGDGKVYLSDLNLKSINNNYLKKLNDEELLNAIIKMHGRKSQGTIQLFSNSFLNSGISHDQKGTLKYLNLSSMIWLNKSSIQKFLKSVALKSRSEYQEYLTDEDSYSVDSESDIEIVDTEFNLALYRQDLVIDLTDSGMYKNLQWAKKIDLRTREGCRLVHKIIHDELYDSFDEYLRRERIRRGRMGENYLA</sequence>
<name>A3LPL3_PICST</name>
<gene>
    <name evidence="1" type="ORF">PICST_55239</name>
</gene>
<keyword evidence="2" id="KW-1185">Reference proteome</keyword>
<evidence type="ECO:0000313" key="1">
    <source>
        <dbReference type="EMBL" id="ABN64518.2"/>
    </source>
</evidence>
<dbReference type="RefSeq" id="XP_001382547.2">
    <property type="nucleotide sequence ID" value="XM_001382510.1"/>
</dbReference>
<dbReference type="AlphaFoldDB" id="A3LPL3"/>
<proteinExistence type="predicted"/>
<dbReference type="Proteomes" id="UP000002258">
    <property type="component" value="Chromosome 2"/>
</dbReference>
<accession>A3LPL3</accession>
<dbReference type="GeneID" id="4837251"/>
<dbReference type="OMA" id="RDWKFKN"/>
<dbReference type="InParanoid" id="A3LPL3"/>
<dbReference type="eggNOG" id="ENOG502R67H">
    <property type="taxonomic scope" value="Eukaryota"/>
</dbReference>
<reference evidence="1 2" key="1">
    <citation type="journal article" date="2007" name="Nat. Biotechnol.">
        <title>Genome sequence of the lignocellulose-bioconverting and xylose-fermenting yeast Pichia stipitis.</title>
        <authorList>
            <person name="Jeffries T.W."/>
            <person name="Grigoriev I.V."/>
            <person name="Grimwood J."/>
            <person name="Laplaza J.M."/>
            <person name="Aerts A."/>
            <person name="Salamov A."/>
            <person name="Schmutz J."/>
            <person name="Lindquist E."/>
            <person name="Dehal P."/>
            <person name="Shapiro H."/>
            <person name="Jin Y.S."/>
            <person name="Passoth V."/>
            <person name="Richardson P.M."/>
        </authorList>
    </citation>
    <scope>NUCLEOTIDE SEQUENCE [LARGE SCALE GENOMIC DNA]</scope>
    <source>
        <strain evidence="2">ATCC 58785 / CBS 6054 / NBRC 10063 / NRRL Y-11545</strain>
    </source>
</reference>
<dbReference type="KEGG" id="pic:PICST_55239"/>
<dbReference type="FunCoup" id="A3LPL3">
    <property type="interactions" value="31"/>
</dbReference>
<dbReference type="STRING" id="322104.A3LPL3"/>
<dbReference type="OrthoDB" id="5351126at2759"/>
<dbReference type="EMBL" id="CP000496">
    <property type="protein sequence ID" value="ABN64518.2"/>
    <property type="molecule type" value="Genomic_DNA"/>
</dbReference>
<organism evidence="1 2">
    <name type="scientific">Scheffersomyces stipitis (strain ATCC 58785 / CBS 6054 / NBRC 10063 / NRRL Y-11545)</name>
    <name type="common">Yeast</name>
    <name type="synonym">Pichia stipitis</name>
    <dbReference type="NCBI Taxonomy" id="322104"/>
    <lineage>
        <taxon>Eukaryota</taxon>
        <taxon>Fungi</taxon>
        <taxon>Dikarya</taxon>
        <taxon>Ascomycota</taxon>
        <taxon>Saccharomycotina</taxon>
        <taxon>Pichiomycetes</taxon>
        <taxon>Debaryomycetaceae</taxon>
        <taxon>Scheffersomyces</taxon>
    </lineage>
</organism>
<evidence type="ECO:0000313" key="2">
    <source>
        <dbReference type="Proteomes" id="UP000002258"/>
    </source>
</evidence>
<protein>
    <submittedName>
        <fullName evidence="1">Uncharacterized protein</fullName>
    </submittedName>
</protein>
<dbReference type="HOGENOM" id="CLU_394915_0_0_1"/>